<keyword evidence="6" id="KW-1185">Reference proteome</keyword>
<dbReference type="GO" id="GO:0009523">
    <property type="term" value="C:photosystem II"/>
    <property type="evidence" value="ECO:0007669"/>
    <property type="project" value="UniProtKB-KW"/>
</dbReference>
<dbReference type="SUPFAM" id="SSF110296">
    <property type="entry name" value="Oligoxyloglucan reducing end-specific cellobiohydrolase"/>
    <property type="match status" value="1"/>
</dbReference>
<dbReference type="OrthoDB" id="9757809at2"/>
<dbReference type="Gene3D" id="2.130.10.10">
    <property type="entry name" value="YVTN repeat-like/Quinoprotein amine dehydrogenase"/>
    <property type="match status" value="1"/>
</dbReference>
<organism evidence="5 6">
    <name type="scientific">Arcicella aurantiaca</name>
    <dbReference type="NCBI Taxonomy" id="591202"/>
    <lineage>
        <taxon>Bacteria</taxon>
        <taxon>Pseudomonadati</taxon>
        <taxon>Bacteroidota</taxon>
        <taxon>Cytophagia</taxon>
        <taxon>Cytophagales</taxon>
        <taxon>Flectobacillaceae</taxon>
        <taxon>Arcicella</taxon>
    </lineage>
</organism>
<evidence type="ECO:0000256" key="2">
    <source>
        <dbReference type="ARBA" id="ARBA00023276"/>
    </source>
</evidence>
<dbReference type="RefSeq" id="WP_109744551.1">
    <property type="nucleotide sequence ID" value="NZ_QGGO01000026.1"/>
</dbReference>
<feature type="domain" description="Photosynthesis system II assembly factor Ycf48/Hcf136-like" evidence="4">
    <location>
        <begin position="280"/>
        <end position="357"/>
    </location>
</feature>
<gene>
    <name evidence="5" type="ORF">LV89_03877</name>
</gene>
<accession>A0A316DPB5</accession>
<keyword evidence="3" id="KW-0732">Signal</keyword>
<dbReference type="Proteomes" id="UP000245489">
    <property type="component" value="Unassembled WGS sequence"/>
</dbReference>
<protein>
    <submittedName>
        <fullName evidence="5">Photosystem II stability/assembly factor-like uncharacterized protein</fullName>
    </submittedName>
</protein>
<dbReference type="PANTHER" id="PTHR47199:SF2">
    <property type="entry name" value="PHOTOSYSTEM II STABILITY_ASSEMBLY FACTOR HCF136, CHLOROPLASTIC"/>
    <property type="match status" value="1"/>
</dbReference>
<dbReference type="EMBL" id="QGGO01000026">
    <property type="protein sequence ID" value="PWK20067.1"/>
    <property type="molecule type" value="Genomic_DNA"/>
</dbReference>
<name>A0A316DPB5_9BACT</name>
<dbReference type="Pfam" id="PF14870">
    <property type="entry name" value="PSII_BNR"/>
    <property type="match status" value="2"/>
</dbReference>
<feature type="chain" id="PRO_5016314313" evidence="3">
    <location>
        <begin position="29"/>
        <end position="364"/>
    </location>
</feature>
<dbReference type="PROSITE" id="PS51257">
    <property type="entry name" value="PROKAR_LIPOPROTEIN"/>
    <property type="match status" value="1"/>
</dbReference>
<dbReference type="InterPro" id="IPR015943">
    <property type="entry name" value="WD40/YVTN_repeat-like_dom_sf"/>
</dbReference>
<dbReference type="PANTHER" id="PTHR47199">
    <property type="entry name" value="PHOTOSYSTEM II STABILITY/ASSEMBLY FACTOR HCF136, CHLOROPLASTIC"/>
    <property type="match status" value="1"/>
</dbReference>
<evidence type="ECO:0000259" key="4">
    <source>
        <dbReference type="Pfam" id="PF14870"/>
    </source>
</evidence>
<comment type="caution">
    <text evidence="5">The sequence shown here is derived from an EMBL/GenBank/DDBJ whole genome shotgun (WGS) entry which is preliminary data.</text>
</comment>
<keyword evidence="1" id="KW-0602">Photosynthesis</keyword>
<reference evidence="5 6" key="1">
    <citation type="submission" date="2018-05" db="EMBL/GenBank/DDBJ databases">
        <title>Genomic Encyclopedia of Archaeal and Bacterial Type Strains, Phase II (KMG-II): from individual species to whole genera.</title>
        <authorList>
            <person name="Goeker M."/>
        </authorList>
    </citation>
    <scope>NUCLEOTIDE SEQUENCE [LARGE SCALE GENOMIC DNA]</scope>
    <source>
        <strain evidence="5 6">DSM 22214</strain>
    </source>
</reference>
<evidence type="ECO:0000313" key="5">
    <source>
        <dbReference type="EMBL" id="PWK20067.1"/>
    </source>
</evidence>
<evidence type="ECO:0000313" key="6">
    <source>
        <dbReference type="Proteomes" id="UP000245489"/>
    </source>
</evidence>
<feature type="signal peptide" evidence="3">
    <location>
        <begin position="1"/>
        <end position="28"/>
    </location>
</feature>
<dbReference type="GO" id="GO:0015979">
    <property type="term" value="P:photosynthesis"/>
    <property type="evidence" value="ECO:0007669"/>
    <property type="project" value="UniProtKB-KW"/>
</dbReference>
<proteinExistence type="predicted"/>
<feature type="domain" description="Photosynthesis system II assembly factor Ycf48/Hcf136-like" evidence="4">
    <location>
        <begin position="45"/>
        <end position="131"/>
    </location>
</feature>
<evidence type="ECO:0000256" key="3">
    <source>
        <dbReference type="SAM" id="SignalP"/>
    </source>
</evidence>
<evidence type="ECO:0000256" key="1">
    <source>
        <dbReference type="ARBA" id="ARBA00022531"/>
    </source>
</evidence>
<dbReference type="AlphaFoldDB" id="A0A316DPB5"/>
<dbReference type="InterPro" id="IPR028203">
    <property type="entry name" value="PSII_CF48-like_dom"/>
</dbReference>
<keyword evidence="2" id="KW-0604">Photosystem II</keyword>
<sequence length="364" mass="39452">MKSFLTRMQQLALAGFVAFMGLSCTSNTDNDPLYETPTLTTLSSGVTDRLTRVQFLNENIGYVSGQAGVILKTTDGGKTWAKQSSGTTVAINSLNFIDEKTGWAVGATTTVGTSTVSTILNTTDGGTTWTRQTVGGTARALNSVKFIDKNTGWAVGANGTIYNTTNGGNTWAIQANIDTLGMRGSWVRKRIAAGENTTSTTNGTIGGTTLNYIHAIDAKNLYILGNAGYIFKSIDGGNSWKWMETESLNAVYGISYPSTNTAFICGANGMILKMNTNGTFEDRTNKANTRSFRDLYFVNENYGWAIGEHGYIYKTTNGGKYWGQEVDPSQVYIFYSCFFVKPDLGYFVGNNGTIVKVQDIKLTN</sequence>